<protein>
    <submittedName>
        <fullName evidence="1">Uncharacterized protein</fullName>
    </submittedName>
</protein>
<organism evidence="1 2">
    <name type="scientific">Flavobacterium xanthum</name>
    <dbReference type="NCBI Taxonomy" id="69322"/>
    <lineage>
        <taxon>Bacteria</taxon>
        <taxon>Pseudomonadati</taxon>
        <taxon>Bacteroidota</taxon>
        <taxon>Flavobacteriia</taxon>
        <taxon>Flavobacteriales</taxon>
        <taxon>Flavobacteriaceae</taxon>
        <taxon>Flavobacterium</taxon>
    </lineage>
</organism>
<evidence type="ECO:0000313" key="2">
    <source>
        <dbReference type="Proteomes" id="UP000184260"/>
    </source>
</evidence>
<proteinExistence type="predicted"/>
<reference evidence="2" key="1">
    <citation type="submission" date="2016-11" db="EMBL/GenBank/DDBJ databases">
        <authorList>
            <person name="Varghese N."/>
            <person name="Submissions S."/>
        </authorList>
    </citation>
    <scope>NUCLEOTIDE SEQUENCE [LARGE SCALE GENOMIC DNA]</scope>
    <source>
        <strain evidence="2">DSM 3661</strain>
    </source>
</reference>
<sequence length="42" mass="5044">MEANLRKCLGLTWESYEEKRFTQSVKNHFTKMDKADTEIHKV</sequence>
<dbReference type="STRING" id="69322.SAMN05443669_100787"/>
<dbReference type="Proteomes" id="UP000184260">
    <property type="component" value="Unassembled WGS sequence"/>
</dbReference>
<dbReference type="AlphaFoldDB" id="A0A1M7AM52"/>
<evidence type="ECO:0000313" key="1">
    <source>
        <dbReference type="EMBL" id="SHL43798.1"/>
    </source>
</evidence>
<keyword evidence="2" id="KW-1185">Reference proteome</keyword>
<gene>
    <name evidence="1" type="ORF">SAMN05443669_100787</name>
</gene>
<name>A0A1M7AM52_9FLAO</name>
<dbReference type="EMBL" id="FRBU01000007">
    <property type="protein sequence ID" value="SHL43798.1"/>
    <property type="molecule type" value="Genomic_DNA"/>
</dbReference>
<accession>A0A1M7AM52</accession>